<reference evidence="9" key="1">
    <citation type="submission" date="2014-11" db="EMBL/GenBank/DDBJ databases">
        <authorList>
            <person name="Geib S."/>
        </authorList>
    </citation>
    <scope>NUCLEOTIDE SEQUENCE</scope>
</reference>
<keyword evidence="5" id="KW-0325">Glycoprotein</keyword>
<dbReference type="PROSITE" id="PS50940">
    <property type="entry name" value="CHIT_BIND_II"/>
    <property type="match status" value="3"/>
</dbReference>
<dbReference type="GO" id="GO:0005576">
    <property type="term" value="C:extracellular region"/>
    <property type="evidence" value="ECO:0007669"/>
    <property type="project" value="InterPro"/>
</dbReference>
<dbReference type="InterPro" id="IPR002557">
    <property type="entry name" value="Chitin-bd_dom"/>
</dbReference>
<keyword evidence="4" id="KW-1015">Disulfide bond</keyword>
<evidence type="ECO:0000256" key="3">
    <source>
        <dbReference type="ARBA" id="ARBA00022737"/>
    </source>
</evidence>
<dbReference type="SMART" id="SM00494">
    <property type="entry name" value="ChtBD2"/>
    <property type="match status" value="3"/>
</dbReference>
<evidence type="ECO:0000313" key="9">
    <source>
        <dbReference type="EMBL" id="JAC99179.1"/>
    </source>
</evidence>
<feature type="signal peptide" evidence="7">
    <location>
        <begin position="1"/>
        <end position="24"/>
    </location>
</feature>
<dbReference type="GO" id="GO:0008061">
    <property type="term" value="F:chitin binding"/>
    <property type="evidence" value="ECO:0007669"/>
    <property type="project" value="UniProtKB-KW"/>
</dbReference>
<feature type="chain" id="PRO_5001993878" evidence="7">
    <location>
        <begin position="25"/>
        <end position="308"/>
    </location>
</feature>
<proteinExistence type="predicted"/>
<name>A0A0A1WKY0_ZEUCU</name>
<feature type="domain" description="Chitin-binding type-2" evidence="8">
    <location>
        <begin position="39"/>
        <end position="97"/>
    </location>
</feature>
<feature type="domain" description="Chitin-binding type-2" evidence="8">
    <location>
        <begin position="240"/>
        <end position="296"/>
    </location>
</feature>
<keyword evidence="2 7" id="KW-0732">Signal</keyword>
<dbReference type="AlphaFoldDB" id="A0A0A1WKY0"/>
<gene>
    <name evidence="9" type="primary">Aper1_0</name>
    <name evidence="9" type="ORF">g.4893</name>
</gene>
<dbReference type="InterPro" id="IPR036508">
    <property type="entry name" value="Chitin-bd_dom_sf"/>
</dbReference>
<evidence type="ECO:0000256" key="6">
    <source>
        <dbReference type="SAM" id="MobiDB-lite"/>
    </source>
</evidence>
<dbReference type="InterPro" id="IPR051940">
    <property type="entry name" value="Chitin_bind-dev_reg"/>
</dbReference>
<evidence type="ECO:0000256" key="1">
    <source>
        <dbReference type="ARBA" id="ARBA00022669"/>
    </source>
</evidence>
<keyword evidence="3" id="KW-0677">Repeat</keyword>
<accession>A0A0A1WKY0</accession>
<dbReference type="Pfam" id="PF01607">
    <property type="entry name" value="CBM_14"/>
    <property type="match status" value="3"/>
</dbReference>
<feature type="region of interest" description="Disordered" evidence="6">
    <location>
        <begin position="106"/>
        <end position="129"/>
    </location>
</feature>
<evidence type="ECO:0000256" key="4">
    <source>
        <dbReference type="ARBA" id="ARBA00023157"/>
    </source>
</evidence>
<evidence type="ECO:0000256" key="5">
    <source>
        <dbReference type="ARBA" id="ARBA00023180"/>
    </source>
</evidence>
<dbReference type="PANTHER" id="PTHR23301">
    <property type="entry name" value="CHITIN BINDING PERITROPHIN-A"/>
    <property type="match status" value="1"/>
</dbReference>
<evidence type="ECO:0000256" key="7">
    <source>
        <dbReference type="SAM" id="SignalP"/>
    </source>
</evidence>
<evidence type="ECO:0000259" key="8">
    <source>
        <dbReference type="PROSITE" id="PS50940"/>
    </source>
</evidence>
<sequence length="308" mass="33558">MATKPLRVAYICLAWATLIQDTKSDTSHSLIPTNKRRQSNICQNHTAGEFDRNPDDCRSFYLCLENGQAVMAPCPPTMLFNAVSKLCDTAENVNCDISIPSGSSNSNNNNNGLASNGNSNGNDGAADADGNNEVLSASRYCASQQSEQNRIVFIGSNSNCQQYFICYYGQAVLQECSANLHWNAKTGKCDLPEKAGCQLWDGDVGVGEYAPVNGAGSSANTAGMPSQGSESGEQSTVGELIDCPIYGQHVFPHMSRCDYFIYCVKGYAILQQCPFYHNFDIVSKRCKWRTAAVCVRDLNINFNKLIAK</sequence>
<dbReference type="PANTHER" id="PTHR23301:SF0">
    <property type="entry name" value="CHITIN-BINDING TYPE-2 DOMAIN-CONTAINING PROTEIN-RELATED"/>
    <property type="match status" value="1"/>
</dbReference>
<organism evidence="9">
    <name type="scientific">Zeugodacus cucurbitae</name>
    <name type="common">Melon fruit fly</name>
    <name type="synonym">Bactrocera cucurbitae</name>
    <dbReference type="NCBI Taxonomy" id="28588"/>
    <lineage>
        <taxon>Eukaryota</taxon>
        <taxon>Metazoa</taxon>
        <taxon>Ecdysozoa</taxon>
        <taxon>Arthropoda</taxon>
        <taxon>Hexapoda</taxon>
        <taxon>Insecta</taxon>
        <taxon>Pterygota</taxon>
        <taxon>Neoptera</taxon>
        <taxon>Endopterygota</taxon>
        <taxon>Diptera</taxon>
        <taxon>Brachycera</taxon>
        <taxon>Muscomorpha</taxon>
        <taxon>Tephritoidea</taxon>
        <taxon>Tephritidae</taxon>
        <taxon>Zeugodacus</taxon>
        <taxon>Zeugodacus</taxon>
    </lineage>
</organism>
<reference evidence="9" key="2">
    <citation type="journal article" date="2015" name="Gigascience">
        <title>Reconstructing a comprehensive transcriptome assembly of a white-pupal translocated strain of the pest fruit fly Bactrocera cucurbitae.</title>
        <authorList>
            <person name="Sim S.B."/>
            <person name="Calla B."/>
            <person name="Hall B."/>
            <person name="DeRego T."/>
            <person name="Geib S.M."/>
        </authorList>
    </citation>
    <scope>NUCLEOTIDE SEQUENCE</scope>
</reference>
<dbReference type="EMBL" id="GBXI01015112">
    <property type="protein sequence ID" value="JAC99179.1"/>
    <property type="molecule type" value="Transcribed_RNA"/>
</dbReference>
<keyword evidence="1" id="KW-0147">Chitin-binding</keyword>
<dbReference type="SUPFAM" id="SSF57625">
    <property type="entry name" value="Invertebrate chitin-binding proteins"/>
    <property type="match status" value="3"/>
</dbReference>
<feature type="domain" description="Chitin-binding type-2" evidence="8">
    <location>
        <begin position="138"/>
        <end position="199"/>
    </location>
</feature>
<evidence type="ECO:0000256" key="2">
    <source>
        <dbReference type="ARBA" id="ARBA00022729"/>
    </source>
</evidence>
<protein>
    <submittedName>
        <fullName evidence="9">Peritrophin-1</fullName>
    </submittedName>
</protein>
<dbReference type="Gene3D" id="2.170.140.10">
    <property type="entry name" value="Chitin binding domain"/>
    <property type="match status" value="3"/>
</dbReference>